<keyword evidence="5" id="KW-1185">Reference proteome</keyword>
<evidence type="ECO:0000313" key="5">
    <source>
        <dbReference type="Proteomes" id="UP001300261"/>
    </source>
</evidence>
<dbReference type="PIRSF" id="PIRSF018005">
    <property type="entry name" value="UCP018005"/>
    <property type="match status" value="1"/>
</dbReference>
<organism evidence="4 5">
    <name type="scientific">Roseibium salinum</name>
    <dbReference type="NCBI Taxonomy" id="1604349"/>
    <lineage>
        <taxon>Bacteria</taxon>
        <taxon>Pseudomonadati</taxon>
        <taxon>Pseudomonadota</taxon>
        <taxon>Alphaproteobacteria</taxon>
        <taxon>Hyphomicrobiales</taxon>
        <taxon>Stappiaceae</taxon>
        <taxon>Roseibium</taxon>
    </lineage>
</organism>
<reference evidence="4 5" key="1">
    <citation type="journal article" date="2016" name="Int. J. Syst. Evol. Microbiol.">
        <title>Labrenzia salina sp. nov., isolated from the rhizosphere of the halophyte Arthrocnemum macrostachyum.</title>
        <authorList>
            <person name="Camacho M."/>
            <person name="Redondo-Gomez S."/>
            <person name="Rodriguez-Llorente I."/>
            <person name="Rohde M."/>
            <person name="Sproer C."/>
            <person name="Schumann P."/>
            <person name="Klenk H.P."/>
            <person name="Montero-Calasanz M.D.C."/>
        </authorList>
    </citation>
    <scope>NUCLEOTIDE SEQUENCE [LARGE SCALE GENOMIC DNA]</scope>
    <source>
        <strain evidence="4 5">DSM 29163</strain>
    </source>
</reference>
<feature type="domain" description="Histidine-specific methyltransferase SAM-dependent" evidence="3">
    <location>
        <begin position="2"/>
        <end position="296"/>
    </location>
</feature>
<dbReference type="InterPro" id="IPR017804">
    <property type="entry name" value="MeTrfase_EgtD-like"/>
</dbReference>
<evidence type="ECO:0000256" key="2">
    <source>
        <dbReference type="ARBA" id="ARBA00022679"/>
    </source>
</evidence>
<dbReference type="SUPFAM" id="SSF53335">
    <property type="entry name" value="S-adenosyl-L-methionine-dependent methyltransferases"/>
    <property type="match status" value="1"/>
</dbReference>
<name>A0ABT3R315_9HYPH</name>
<dbReference type="Proteomes" id="UP001300261">
    <property type="component" value="Unassembled WGS sequence"/>
</dbReference>
<dbReference type="EC" id="2.1.1.44" evidence="4"/>
<dbReference type="GO" id="GO:0032259">
    <property type="term" value="P:methylation"/>
    <property type="evidence" value="ECO:0007669"/>
    <property type="project" value="UniProtKB-KW"/>
</dbReference>
<dbReference type="EMBL" id="JAPEVI010000003">
    <property type="protein sequence ID" value="MCX2723367.1"/>
    <property type="molecule type" value="Genomic_DNA"/>
</dbReference>
<keyword evidence="2 4" id="KW-0808">Transferase</keyword>
<dbReference type="InterPro" id="IPR029063">
    <property type="entry name" value="SAM-dependent_MTases_sf"/>
</dbReference>
<dbReference type="Pfam" id="PF10017">
    <property type="entry name" value="Methyltransf_33"/>
    <property type="match status" value="1"/>
</dbReference>
<evidence type="ECO:0000313" key="4">
    <source>
        <dbReference type="EMBL" id="MCX2723367.1"/>
    </source>
</evidence>
<comment type="caution">
    <text evidence="4">The sequence shown here is derived from an EMBL/GenBank/DDBJ whole genome shotgun (WGS) entry which is preliminary data.</text>
</comment>
<dbReference type="GO" id="GO:0052706">
    <property type="term" value="F:L-histidine N(alpha)-methyltransferase activity"/>
    <property type="evidence" value="ECO:0007669"/>
    <property type="project" value="UniProtKB-EC"/>
</dbReference>
<dbReference type="PANTHER" id="PTHR43397:SF1">
    <property type="entry name" value="ERGOTHIONEINE BIOSYNTHESIS PROTEIN 1"/>
    <property type="match status" value="1"/>
</dbReference>
<accession>A0ABT3R315</accession>
<protein>
    <submittedName>
        <fullName evidence="4">L-histidine N(Alpha)-methyltransferase</fullName>
        <ecNumber evidence="4">2.1.1.44</ecNumber>
    </submittedName>
</protein>
<dbReference type="InterPro" id="IPR019257">
    <property type="entry name" value="MeTrfase_dom"/>
</dbReference>
<dbReference type="NCBIfam" id="TIGR03438">
    <property type="entry name" value="egtD_ergothio"/>
    <property type="match status" value="1"/>
</dbReference>
<gene>
    <name evidence="4" type="primary">egtD</name>
    <name evidence="4" type="ORF">ON753_13450</name>
</gene>
<sequence>MLAGLNAPRKAVSSKWLYDDVGSHLFEAITELDAYYPTRTELGILKENVRNYRRLPGSRGAMVELGSGSSRKTNLLLSAFPDLSVYMPIDISENHLKDAAERVRRAYPSLAVIPVAADFTQPLGELPLLPELPVLVFFPGSTIGNFEKSAAAELLRNIRTAIPGATMIVGVDRPKNREVLVEAYDDPAGITAAFNQNLLQRINRELDGDIDLTLFAHKAVWNEEESRIEMHLESLREQTISIGGEKIAFEKGETIHTENSHKYSEEAFTEIAGQGGWRVLDQASDKEDKFTVYTLQAV</sequence>
<dbReference type="PANTHER" id="PTHR43397">
    <property type="entry name" value="ERGOTHIONEINE BIOSYNTHESIS PROTEIN 1"/>
    <property type="match status" value="1"/>
</dbReference>
<proteinExistence type="predicted"/>
<evidence type="ECO:0000259" key="3">
    <source>
        <dbReference type="Pfam" id="PF10017"/>
    </source>
</evidence>
<dbReference type="InterPro" id="IPR035094">
    <property type="entry name" value="EgtD"/>
</dbReference>
<keyword evidence="1 4" id="KW-0489">Methyltransferase</keyword>
<evidence type="ECO:0000256" key="1">
    <source>
        <dbReference type="ARBA" id="ARBA00022603"/>
    </source>
</evidence>
<dbReference type="Gene3D" id="3.40.50.150">
    <property type="entry name" value="Vaccinia Virus protein VP39"/>
    <property type="match status" value="1"/>
</dbReference>
<dbReference type="RefSeq" id="WP_265967155.1">
    <property type="nucleotide sequence ID" value="NZ_JAPEVI010000003.1"/>
</dbReference>
<dbReference type="InterPro" id="IPR051128">
    <property type="entry name" value="EgtD_Methyltrsf_superfamily"/>
</dbReference>